<feature type="domain" description="B12-binding" evidence="23">
    <location>
        <begin position="706"/>
        <end position="832"/>
    </location>
</feature>
<keyword evidence="15 20" id="KW-0862">Zinc</keyword>
<dbReference type="GO" id="GO:0005829">
    <property type="term" value="C:cytosol"/>
    <property type="evidence" value="ECO:0007669"/>
    <property type="project" value="TreeGrafter"/>
</dbReference>
<dbReference type="Gene3D" id="3.40.50.280">
    <property type="entry name" value="Cobalamin-binding domain"/>
    <property type="match status" value="1"/>
</dbReference>
<comment type="pathway">
    <text evidence="4">Amino-acid biosynthesis; L-methionine biosynthesis via de novo pathway; L-methionine from L-homocysteine (MetH route): step 1/1.</text>
</comment>
<evidence type="ECO:0000259" key="21">
    <source>
        <dbReference type="PROSITE" id="PS50970"/>
    </source>
</evidence>
<dbReference type="PIRSF" id="PIRSF037472">
    <property type="entry name" value="DHPS_mtfrase"/>
    <property type="match status" value="1"/>
</dbReference>
<evidence type="ECO:0000256" key="16">
    <source>
        <dbReference type="ARBA" id="ARBA00023167"/>
    </source>
</evidence>
<dbReference type="PANTHER" id="PTHR45833">
    <property type="entry name" value="METHIONINE SYNTHASE"/>
    <property type="match status" value="1"/>
</dbReference>
<name>A0A8J7H1X4_9FIRM</name>
<dbReference type="SUPFAM" id="SSF47644">
    <property type="entry name" value="Methionine synthase domain"/>
    <property type="match status" value="1"/>
</dbReference>
<dbReference type="SMART" id="SM01018">
    <property type="entry name" value="B12-binding_2"/>
    <property type="match status" value="1"/>
</dbReference>
<dbReference type="PANTHER" id="PTHR45833:SF1">
    <property type="entry name" value="METHIONINE SYNTHASE"/>
    <property type="match status" value="1"/>
</dbReference>
<dbReference type="EC" id="2.1.1.13" evidence="7"/>
<keyword evidence="16" id="KW-0486">Methionine biosynthesis</keyword>
<dbReference type="InterPro" id="IPR003726">
    <property type="entry name" value="HCY_dom"/>
</dbReference>
<dbReference type="InterPro" id="IPR036589">
    <property type="entry name" value="HCY_dom_sf"/>
</dbReference>
<dbReference type="SUPFAM" id="SSF82282">
    <property type="entry name" value="Homocysteine S-methyltransferase"/>
    <property type="match status" value="1"/>
</dbReference>
<dbReference type="InterPro" id="IPR000489">
    <property type="entry name" value="Pterin-binding_dom"/>
</dbReference>
<evidence type="ECO:0000259" key="23">
    <source>
        <dbReference type="PROSITE" id="PS51332"/>
    </source>
</evidence>
<evidence type="ECO:0000256" key="4">
    <source>
        <dbReference type="ARBA" id="ARBA00005178"/>
    </source>
</evidence>
<evidence type="ECO:0000256" key="3">
    <source>
        <dbReference type="ARBA" id="ARBA00001956"/>
    </source>
</evidence>
<evidence type="ECO:0000256" key="11">
    <source>
        <dbReference type="ARBA" id="ARBA00022628"/>
    </source>
</evidence>
<dbReference type="GO" id="GO:0032259">
    <property type="term" value="P:methylation"/>
    <property type="evidence" value="ECO:0007669"/>
    <property type="project" value="UniProtKB-KW"/>
</dbReference>
<keyword evidence="13" id="KW-0949">S-adenosyl-L-methionine</keyword>
<dbReference type="InterPro" id="IPR036594">
    <property type="entry name" value="Meth_synthase_dom"/>
</dbReference>
<evidence type="ECO:0000256" key="20">
    <source>
        <dbReference type="PROSITE-ProRule" id="PRU00333"/>
    </source>
</evidence>
<comment type="similarity">
    <text evidence="6">Belongs to the methylamine corrinoid protein family.</text>
</comment>
<organism evidence="25 26">
    <name type="scientific">Mobilitalea sibirica</name>
    <dbReference type="NCBI Taxonomy" id="1462919"/>
    <lineage>
        <taxon>Bacteria</taxon>
        <taxon>Bacillati</taxon>
        <taxon>Bacillota</taxon>
        <taxon>Clostridia</taxon>
        <taxon>Lachnospirales</taxon>
        <taxon>Lachnospiraceae</taxon>
        <taxon>Mobilitalea</taxon>
    </lineage>
</organism>
<evidence type="ECO:0000256" key="6">
    <source>
        <dbReference type="ARBA" id="ARBA00010854"/>
    </source>
</evidence>
<feature type="domain" description="Pterin-binding" evidence="22">
    <location>
        <begin position="328"/>
        <end position="572"/>
    </location>
</feature>
<dbReference type="Pfam" id="PF02607">
    <property type="entry name" value="B12-binding_2"/>
    <property type="match status" value="1"/>
</dbReference>
<dbReference type="Gene3D" id="1.10.1240.10">
    <property type="entry name" value="Methionine synthase domain"/>
    <property type="match status" value="1"/>
</dbReference>
<evidence type="ECO:0000256" key="9">
    <source>
        <dbReference type="ARBA" id="ARBA00022603"/>
    </source>
</evidence>
<dbReference type="GO" id="GO:0050667">
    <property type="term" value="P:homocysteine metabolic process"/>
    <property type="evidence" value="ECO:0007669"/>
    <property type="project" value="TreeGrafter"/>
</dbReference>
<evidence type="ECO:0000256" key="13">
    <source>
        <dbReference type="ARBA" id="ARBA00022691"/>
    </source>
</evidence>
<dbReference type="SUPFAM" id="SSF52242">
    <property type="entry name" value="Cobalamin (vitamin B12)-binding domain"/>
    <property type="match status" value="1"/>
</dbReference>
<feature type="domain" description="Hcy-binding" evidence="21">
    <location>
        <begin position="3"/>
        <end position="297"/>
    </location>
</feature>
<dbReference type="FunFam" id="3.40.50.280:FF:000003">
    <property type="entry name" value="Dimethylamine methyltransferase corrinoid protein"/>
    <property type="match status" value="1"/>
</dbReference>
<keyword evidence="26" id="KW-1185">Reference proteome</keyword>
<reference evidence="25" key="1">
    <citation type="submission" date="2020-12" db="EMBL/GenBank/DDBJ databases">
        <title>M. sibirica DSM 26468T genome.</title>
        <authorList>
            <person name="Thieme N."/>
            <person name="Rettenmaier R."/>
            <person name="Zverlov V."/>
            <person name="Liebl W."/>
        </authorList>
    </citation>
    <scope>NUCLEOTIDE SEQUENCE</scope>
    <source>
        <strain evidence="25">DSM 26468</strain>
    </source>
</reference>
<dbReference type="AlphaFoldDB" id="A0A8J7H1X4"/>
<dbReference type="PROSITE" id="PS50972">
    <property type="entry name" value="PTERIN_BINDING"/>
    <property type="match status" value="1"/>
</dbReference>
<dbReference type="InterPro" id="IPR003759">
    <property type="entry name" value="Cbl-bd_cap"/>
</dbReference>
<evidence type="ECO:0000256" key="1">
    <source>
        <dbReference type="ARBA" id="ARBA00001700"/>
    </source>
</evidence>
<dbReference type="InterPro" id="IPR050554">
    <property type="entry name" value="Met_Synthase/Corrinoid"/>
</dbReference>
<accession>A0A8J7H1X4</accession>
<dbReference type="GO" id="GO:0046653">
    <property type="term" value="P:tetrahydrofolate metabolic process"/>
    <property type="evidence" value="ECO:0007669"/>
    <property type="project" value="TreeGrafter"/>
</dbReference>
<gene>
    <name evidence="25" type="ORF">I5677_06725</name>
</gene>
<feature type="binding site" evidence="20">
    <location>
        <position position="217"/>
    </location>
    <ligand>
        <name>Zn(2+)</name>
        <dbReference type="ChEBI" id="CHEBI:29105"/>
    </ligand>
</feature>
<dbReference type="Gene3D" id="3.20.20.330">
    <property type="entry name" value="Homocysteine-binding-like domain"/>
    <property type="match status" value="1"/>
</dbReference>
<evidence type="ECO:0000313" key="25">
    <source>
        <dbReference type="EMBL" id="MBH1940577.1"/>
    </source>
</evidence>
<dbReference type="GO" id="GO:0046872">
    <property type="term" value="F:metal ion binding"/>
    <property type="evidence" value="ECO:0007669"/>
    <property type="project" value="UniProtKB-KW"/>
</dbReference>
<evidence type="ECO:0000256" key="14">
    <source>
        <dbReference type="ARBA" id="ARBA00022723"/>
    </source>
</evidence>
<evidence type="ECO:0000256" key="18">
    <source>
        <dbReference type="ARBA" id="ARBA00025552"/>
    </source>
</evidence>
<keyword evidence="10" id="KW-0028">Amino-acid biosynthesis</keyword>
<feature type="binding site" evidence="20">
    <location>
        <position position="282"/>
    </location>
    <ligand>
        <name>Zn(2+)</name>
        <dbReference type="ChEBI" id="CHEBI:29105"/>
    </ligand>
</feature>
<evidence type="ECO:0000256" key="12">
    <source>
        <dbReference type="ARBA" id="ARBA00022679"/>
    </source>
</evidence>
<comment type="similarity">
    <text evidence="5">Belongs to the vitamin-B12 dependent methionine synthase family.</text>
</comment>
<keyword evidence="12 20" id="KW-0808">Transferase</keyword>
<dbReference type="Gene3D" id="3.20.20.20">
    <property type="entry name" value="Dihydropteroate synthase-like"/>
    <property type="match status" value="1"/>
</dbReference>
<keyword evidence="11" id="KW-0846">Cobalamin</keyword>
<dbReference type="UniPathway" id="UPA00051">
    <property type="reaction ID" value="UER00081"/>
</dbReference>
<evidence type="ECO:0000256" key="2">
    <source>
        <dbReference type="ARBA" id="ARBA00001947"/>
    </source>
</evidence>
<dbReference type="PROSITE" id="PS51337">
    <property type="entry name" value="B12_BINDING_NTER"/>
    <property type="match status" value="1"/>
</dbReference>
<dbReference type="RefSeq" id="WP_197660799.1">
    <property type="nucleotide sequence ID" value="NZ_JAEAGR010000005.1"/>
</dbReference>
<dbReference type="Proteomes" id="UP000623269">
    <property type="component" value="Unassembled WGS sequence"/>
</dbReference>
<comment type="cofactor">
    <cofactor evidence="3">
        <name>methylcob(III)alamin</name>
        <dbReference type="ChEBI" id="CHEBI:28115"/>
    </cofactor>
</comment>
<dbReference type="SUPFAM" id="SSF51717">
    <property type="entry name" value="Dihydropteroate synthetase-like"/>
    <property type="match status" value="1"/>
</dbReference>
<evidence type="ECO:0000256" key="17">
    <source>
        <dbReference type="ARBA" id="ARBA00023285"/>
    </source>
</evidence>
<dbReference type="InterPro" id="IPR017215">
    <property type="entry name" value="MetH_bac"/>
</dbReference>
<evidence type="ECO:0000259" key="24">
    <source>
        <dbReference type="PROSITE" id="PS51337"/>
    </source>
</evidence>
<keyword evidence="9 20" id="KW-0489">Methyltransferase</keyword>
<dbReference type="InterPro" id="IPR006158">
    <property type="entry name" value="Cobalamin-bd"/>
</dbReference>
<keyword evidence="14 20" id="KW-0479">Metal-binding</keyword>
<evidence type="ECO:0000256" key="5">
    <source>
        <dbReference type="ARBA" id="ARBA00010398"/>
    </source>
</evidence>
<dbReference type="PROSITE" id="PS50970">
    <property type="entry name" value="HCY"/>
    <property type="match status" value="1"/>
</dbReference>
<evidence type="ECO:0000256" key="15">
    <source>
        <dbReference type="ARBA" id="ARBA00022833"/>
    </source>
</evidence>
<comment type="caution">
    <text evidence="25">The sequence shown here is derived from an EMBL/GenBank/DDBJ whole genome shotgun (WGS) entry which is preliminary data.</text>
</comment>
<evidence type="ECO:0000256" key="7">
    <source>
        <dbReference type="ARBA" id="ARBA00012032"/>
    </source>
</evidence>
<evidence type="ECO:0000259" key="22">
    <source>
        <dbReference type="PROSITE" id="PS50972"/>
    </source>
</evidence>
<dbReference type="InterPro" id="IPR036724">
    <property type="entry name" value="Cobalamin-bd_sf"/>
</dbReference>
<comment type="catalytic activity">
    <reaction evidence="1">
        <text>(6S)-5-methyl-5,6,7,8-tetrahydrofolate + L-homocysteine = (6S)-5,6,7,8-tetrahydrofolate + L-methionine</text>
        <dbReference type="Rhea" id="RHEA:11172"/>
        <dbReference type="ChEBI" id="CHEBI:18608"/>
        <dbReference type="ChEBI" id="CHEBI:57453"/>
        <dbReference type="ChEBI" id="CHEBI:57844"/>
        <dbReference type="ChEBI" id="CHEBI:58199"/>
        <dbReference type="EC" id="2.1.1.13"/>
    </reaction>
</comment>
<protein>
    <recommendedName>
        <fullName evidence="8">Methionine synthase</fullName>
        <ecNumber evidence="7">2.1.1.13</ecNumber>
    </recommendedName>
    <alternativeName>
        <fullName evidence="19">5-methyltetrahydrofolate--homocysteine methyltransferase</fullName>
    </alternativeName>
</protein>
<feature type="binding site" evidence="20">
    <location>
        <position position="283"/>
    </location>
    <ligand>
        <name>Zn(2+)</name>
        <dbReference type="ChEBI" id="CHEBI:29105"/>
    </ligand>
</feature>
<dbReference type="EMBL" id="JAEAGR010000005">
    <property type="protein sequence ID" value="MBH1940577.1"/>
    <property type="molecule type" value="Genomic_DNA"/>
</dbReference>
<evidence type="ECO:0000313" key="26">
    <source>
        <dbReference type="Proteomes" id="UP000623269"/>
    </source>
</evidence>
<dbReference type="Pfam" id="PF02574">
    <property type="entry name" value="S-methyl_trans"/>
    <property type="match status" value="1"/>
</dbReference>
<evidence type="ECO:0000256" key="10">
    <source>
        <dbReference type="ARBA" id="ARBA00022605"/>
    </source>
</evidence>
<comment type="function">
    <text evidence="18">Catalyzes the transfer of a methyl group from methyl-cobalamin to homocysteine, yielding enzyme-bound cob(I)alamin and methionine. Subsequently, remethylates the cofactor using methyltetrahydrofolate.</text>
</comment>
<proteinExistence type="inferred from homology"/>
<sequence length="832" mass="91613">MTKQEFLSLTQSKIVILDGATGSNLQKRGMAAGVCPECWMVDNKEKVVELQREFLEAGTDILFAPTFTANRIKLEEYGQTDRIVEFNRELIKISKEAIRLYREKSGDQRNIYIAADMTMTGEQVYPVGKLAFEDLVEVYKEQAKYLLLEGVDLFVVETMMSLQECRAALLAIKELCDLPVMVSMTYTETGRTFFGTDPKTAMITLQSLGADAVGVNCSTGPEKMHTIIKDMKKYAYVPVMAKPNAGIPKLVDGHTVFPMEAEEFALEMEGLVKEGASIIGGCCGSTPKHIKRMADRVKNFIPQPLNEKHIRALTTERTTTTIDLSGRFMIIGERINPTGKTKLQEQLRQGDVSLVSKMAVEQSELGADILDLNLGMNGIDEKEMMLLSMHEVLRVTDIPLCIDSSHIDVIEAALRLYPGRALINSISLEKEKFEKLLPIAKKYGAMFILLPLSDQGLPKDMEEKKLIIQTILNQALKLGLTKEDIIVDGLVNTVGANKTAALEALETIRYCKEELGIATVVGLSNISFGLPERQFINSTFLAFAIQAGLTMAIANPSQDLLMNTAFAADLLLGKEDAAERYIQRVTARPMQLTVGDEKQKTGNIKQKALKQDSDLAKDKTGNEVFHAVIKGNKRDIISLVEQELNNNKAPEAIIEEMLIPAINEVGSLFDRQIYFLPQLIAGAETMKKAIDYLEPMLQKGEQTKSPGTVIIATVAGDIHDIGKNLVALMLKNYGYQIIDLGKDVAAETIISTAKEKEADIIALSALMTTTMVEMKRVVSLVRESGLKSKVIIGGAVITESYALEIGADGYSSDAQSAVNLVKKLLDPSNHNE</sequence>
<keyword evidence="17" id="KW-0170">Cobalt</keyword>
<comment type="cofactor">
    <cofactor evidence="2 20">
        <name>Zn(2+)</name>
        <dbReference type="ChEBI" id="CHEBI:29105"/>
    </cofactor>
</comment>
<dbReference type="GO" id="GO:0031419">
    <property type="term" value="F:cobalamin binding"/>
    <property type="evidence" value="ECO:0007669"/>
    <property type="project" value="UniProtKB-KW"/>
</dbReference>
<dbReference type="GO" id="GO:0008705">
    <property type="term" value="F:methionine synthase activity"/>
    <property type="evidence" value="ECO:0007669"/>
    <property type="project" value="UniProtKB-EC"/>
</dbReference>
<dbReference type="InterPro" id="IPR011005">
    <property type="entry name" value="Dihydropteroate_synth-like_sf"/>
</dbReference>
<dbReference type="Pfam" id="PF00809">
    <property type="entry name" value="Pterin_bind"/>
    <property type="match status" value="1"/>
</dbReference>
<feature type="domain" description="B12-binding N-terminal" evidence="24">
    <location>
        <begin position="611"/>
        <end position="705"/>
    </location>
</feature>
<dbReference type="NCBIfam" id="NF005719">
    <property type="entry name" value="PRK07535.1"/>
    <property type="match status" value="1"/>
</dbReference>
<dbReference type="CDD" id="cd02070">
    <property type="entry name" value="corrinoid_protein_B12-BD"/>
    <property type="match status" value="1"/>
</dbReference>
<evidence type="ECO:0000256" key="8">
    <source>
        <dbReference type="ARBA" id="ARBA00013998"/>
    </source>
</evidence>
<dbReference type="Pfam" id="PF02310">
    <property type="entry name" value="B12-binding"/>
    <property type="match status" value="1"/>
</dbReference>
<dbReference type="PROSITE" id="PS51332">
    <property type="entry name" value="B12_BINDING"/>
    <property type="match status" value="1"/>
</dbReference>
<evidence type="ECO:0000256" key="19">
    <source>
        <dbReference type="ARBA" id="ARBA00031040"/>
    </source>
</evidence>